<evidence type="ECO:0000313" key="3">
    <source>
        <dbReference type="Proteomes" id="UP000092666"/>
    </source>
</evidence>
<feature type="region of interest" description="Disordered" evidence="1">
    <location>
        <begin position="401"/>
        <end position="441"/>
    </location>
</feature>
<organism evidence="2 3">
    <name type="scientific">Kwoniella heveanensis BCC8398</name>
    <dbReference type="NCBI Taxonomy" id="1296120"/>
    <lineage>
        <taxon>Eukaryota</taxon>
        <taxon>Fungi</taxon>
        <taxon>Dikarya</taxon>
        <taxon>Basidiomycota</taxon>
        <taxon>Agaricomycotina</taxon>
        <taxon>Tremellomycetes</taxon>
        <taxon>Tremellales</taxon>
        <taxon>Cryptococcaceae</taxon>
        <taxon>Kwoniella</taxon>
    </lineage>
</organism>
<feature type="compositionally biased region" description="Low complexity" evidence="1">
    <location>
        <begin position="537"/>
        <end position="549"/>
    </location>
</feature>
<feature type="compositionally biased region" description="Polar residues" evidence="1">
    <location>
        <begin position="550"/>
        <end position="559"/>
    </location>
</feature>
<name>A0A1B9GVL7_9TREE</name>
<dbReference type="AlphaFoldDB" id="A0A1B9GVL7"/>
<dbReference type="EMBL" id="KV700123">
    <property type="protein sequence ID" value="OCF34955.1"/>
    <property type="molecule type" value="Genomic_DNA"/>
</dbReference>
<evidence type="ECO:0000313" key="2">
    <source>
        <dbReference type="EMBL" id="OCF34955.1"/>
    </source>
</evidence>
<feature type="region of interest" description="Disordered" evidence="1">
    <location>
        <begin position="453"/>
        <end position="559"/>
    </location>
</feature>
<feature type="region of interest" description="Disordered" evidence="1">
    <location>
        <begin position="323"/>
        <end position="360"/>
    </location>
</feature>
<evidence type="ECO:0000256" key="1">
    <source>
        <dbReference type="SAM" id="MobiDB-lite"/>
    </source>
</evidence>
<feature type="compositionally biased region" description="Polar residues" evidence="1">
    <location>
        <begin position="424"/>
        <end position="433"/>
    </location>
</feature>
<feature type="compositionally biased region" description="Low complexity" evidence="1">
    <location>
        <begin position="473"/>
        <end position="486"/>
    </location>
</feature>
<sequence length="559" mass="60133">MLPRNSIPYTVSGDLRSHPIVLGTSAILELDLDLEPSSIRALRHTASSLSAKALTLSTSAGETAFRLSQEAARVGGEALRHHGTELLSAACATVQSYTAKSISPRSQKPIIDLSNPDEGYLYLLERAADAQPFHTVASAVRGNRSSRGARAGDSNESKIQGRRHQQFSEGMIEWKPRFLDTNDVHYTEISNRMRYTYYGLPRPLKEAACSCGTEMLVVGDRAASSLLKSEQGYWIGTLNGERVYTRSGCGKGSVVFPKILDPIAPEKASDVGTGTGHVSAFGDEYSDSTAGSPTLGVLSDDEWGADIESENDSQHQRFMSDRDSIADHKGGGSLLPTDALADRSSYEPRHEGADGWTSWSPARLPENMGVELRERSRWPSPALQTHDALSTLPVLACVTGEEVSSTNQQPSTGEDRGRKGEGVTTATPANPQRSGRKFSDGFSDDAENFLLGSHEPVVRTAKPMKYDKSHDFSPSSDQHISPDSSSRPVSTQIRGEPAQKLGNRRRPPRWTIHPYPSDGATTTKGPPLGGSIGPSDRSGASGSTTRGSAVPTSQTSMPR</sequence>
<protein>
    <submittedName>
        <fullName evidence="2">Uncharacterized protein</fullName>
    </submittedName>
</protein>
<keyword evidence="3" id="KW-1185">Reference proteome</keyword>
<reference evidence="3" key="2">
    <citation type="submission" date="2013-12" db="EMBL/GenBank/DDBJ databases">
        <title>Evolution of pathogenesis and genome organization in the Tremellales.</title>
        <authorList>
            <person name="Cuomo C."/>
            <person name="Litvintseva A."/>
            <person name="Heitman J."/>
            <person name="Chen Y."/>
            <person name="Sun S."/>
            <person name="Springer D."/>
            <person name="Dromer F."/>
            <person name="Young S."/>
            <person name="Zeng Q."/>
            <person name="Chapman S."/>
            <person name="Gujja S."/>
            <person name="Saif S."/>
            <person name="Birren B."/>
        </authorList>
    </citation>
    <scope>NUCLEOTIDE SEQUENCE [LARGE SCALE GENOMIC DNA]</scope>
    <source>
        <strain evidence="3">BCC8398</strain>
    </source>
</reference>
<feature type="compositionally biased region" description="Low complexity" evidence="1">
    <location>
        <begin position="141"/>
        <end position="154"/>
    </location>
</feature>
<dbReference type="Proteomes" id="UP000092666">
    <property type="component" value="Unassembled WGS sequence"/>
</dbReference>
<proteinExistence type="predicted"/>
<accession>A0A1B9GVL7</accession>
<gene>
    <name evidence="2" type="ORF">I316_03502</name>
</gene>
<feature type="compositionally biased region" description="Polar residues" evidence="1">
    <location>
        <begin position="402"/>
        <end position="412"/>
    </location>
</feature>
<reference evidence="2 3" key="1">
    <citation type="submission" date="2013-07" db="EMBL/GenBank/DDBJ databases">
        <title>The Genome Sequence of Cryptococcus heveanensis BCC8398.</title>
        <authorList>
            <consortium name="The Broad Institute Genome Sequencing Platform"/>
            <person name="Cuomo C."/>
            <person name="Litvintseva A."/>
            <person name="Chen Y."/>
            <person name="Heitman J."/>
            <person name="Sun S."/>
            <person name="Springer D."/>
            <person name="Dromer F."/>
            <person name="Young S.K."/>
            <person name="Zeng Q."/>
            <person name="Gargeya S."/>
            <person name="Fitzgerald M."/>
            <person name="Abouelleil A."/>
            <person name="Alvarado L."/>
            <person name="Berlin A.M."/>
            <person name="Chapman S.B."/>
            <person name="Dewar J."/>
            <person name="Goldberg J."/>
            <person name="Griggs A."/>
            <person name="Gujja S."/>
            <person name="Hansen M."/>
            <person name="Howarth C."/>
            <person name="Imamovic A."/>
            <person name="Larimer J."/>
            <person name="McCowan C."/>
            <person name="Murphy C."/>
            <person name="Pearson M."/>
            <person name="Priest M."/>
            <person name="Roberts A."/>
            <person name="Saif S."/>
            <person name="Shea T."/>
            <person name="Sykes S."/>
            <person name="Wortman J."/>
            <person name="Nusbaum C."/>
            <person name="Birren B."/>
        </authorList>
    </citation>
    <scope>NUCLEOTIDE SEQUENCE [LARGE SCALE GENOMIC DNA]</scope>
    <source>
        <strain evidence="2 3">BCC8398</strain>
    </source>
</reference>
<feature type="compositionally biased region" description="Basic and acidic residues" evidence="1">
    <location>
        <begin position="340"/>
        <end position="353"/>
    </location>
</feature>
<feature type="region of interest" description="Disordered" evidence="1">
    <location>
        <begin position="141"/>
        <end position="165"/>
    </location>
</feature>